<reference evidence="2 3" key="1">
    <citation type="submission" date="2013-08" db="EMBL/GenBank/DDBJ databases">
        <title>Genome of Pontibacillus chungwhensis.</title>
        <authorList>
            <person name="Wang Q."/>
            <person name="Wang G."/>
        </authorList>
    </citation>
    <scope>NUCLEOTIDE SEQUENCE [LARGE SCALE GENOMIC DNA]</scope>
    <source>
        <strain evidence="2 3">BH030062</strain>
    </source>
</reference>
<protein>
    <submittedName>
        <fullName evidence="2">Membrane protein</fullName>
    </submittedName>
</protein>
<keyword evidence="3" id="KW-1185">Reference proteome</keyword>
<dbReference type="Proteomes" id="UP000030153">
    <property type="component" value="Unassembled WGS sequence"/>
</dbReference>
<dbReference type="AlphaFoldDB" id="A0A0A2UXE9"/>
<feature type="transmembrane region" description="Helical" evidence="1">
    <location>
        <begin position="81"/>
        <end position="100"/>
    </location>
</feature>
<keyword evidence="1" id="KW-0812">Transmembrane</keyword>
<sequence>MKKIKDERLVLKNLKNIRTAYVIQTLGIIGILGYDVIQGGMDRMMANPLWSVFMITAIISSLLSMNVSVDEYPSQQSPKKGFLLSIIVVTFIAIAAGIAISLSSGITTGVLIGGVIFICGVPPFAYLFYLRKQRRDEEVDG</sequence>
<keyword evidence="1" id="KW-0472">Membrane</keyword>
<feature type="transmembrane region" description="Helical" evidence="1">
    <location>
        <begin position="49"/>
        <end position="69"/>
    </location>
</feature>
<feature type="transmembrane region" description="Helical" evidence="1">
    <location>
        <begin position="20"/>
        <end position="37"/>
    </location>
</feature>
<name>A0A0A2UXE9_9BACI</name>
<evidence type="ECO:0000313" key="2">
    <source>
        <dbReference type="EMBL" id="KGP91201.1"/>
    </source>
</evidence>
<evidence type="ECO:0000256" key="1">
    <source>
        <dbReference type="SAM" id="Phobius"/>
    </source>
</evidence>
<dbReference type="EMBL" id="AVBG01000007">
    <property type="protein sequence ID" value="KGP91201.1"/>
    <property type="molecule type" value="Genomic_DNA"/>
</dbReference>
<evidence type="ECO:0000313" key="3">
    <source>
        <dbReference type="Proteomes" id="UP000030153"/>
    </source>
</evidence>
<gene>
    <name evidence="2" type="ORF">N780_08225</name>
</gene>
<proteinExistence type="predicted"/>
<dbReference type="OrthoDB" id="2300382at2"/>
<keyword evidence="1" id="KW-1133">Transmembrane helix</keyword>
<organism evidence="2 3">
    <name type="scientific">Pontibacillus chungwhensis BH030062</name>
    <dbReference type="NCBI Taxonomy" id="1385513"/>
    <lineage>
        <taxon>Bacteria</taxon>
        <taxon>Bacillati</taxon>
        <taxon>Bacillota</taxon>
        <taxon>Bacilli</taxon>
        <taxon>Bacillales</taxon>
        <taxon>Bacillaceae</taxon>
        <taxon>Pontibacillus</taxon>
    </lineage>
</organism>
<dbReference type="eggNOG" id="ENOG5032U2P">
    <property type="taxonomic scope" value="Bacteria"/>
</dbReference>
<dbReference type="RefSeq" id="WP_036783547.1">
    <property type="nucleotide sequence ID" value="NZ_AVBG01000007.1"/>
</dbReference>
<accession>A0A0A2UXE9</accession>
<feature type="transmembrane region" description="Helical" evidence="1">
    <location>
        <begin position="106"/>
        <end position="129"/>
    </location>
</feature>
<comment type="caution">
    <text evidence="2">The sequence shown here is derived from an EMBL/GenBank/DDBJ whole genome shotgun (WGS) entry which is preliminary data.</text>
</comment>